<proteinExistence type="predicted"/>
<keyword evidence="3" id="KW-1185">Reference proteome</keyword>
<accession>A0A4Q2UV73</accession>
<name>A0A4Q2UV73_9BACT</name>
<evidence type="ECO:0000313" key="2">
    <source>
        <dbReference type="EMBL" id="RYC71765.1"/>
    </source>
</evidence>
<organism evidence="2 3">
    <name type="scientific">Spirosoma sordidisoli</name>
    <dbReference type="NCBI Taxonomy" id="2502893"/>
    <lineage>
        <taxon>Bacteria</taxon>
        <taxon>Pseudomonadati</taxon>
        <taxon>Bacteroidota</taxon>
        <taxon>Cytophagia</taxon>
        <taxon>Cytophagales</taxon>
        <taxon>Cytophagaceae</taxon>
        <taxon>Spirosoma</taxon>
    </lineage>
</organism>
<comment type="caution">
    <text evidence="2">The sequence shown here is derived from an EMBL/GenBank/DDBJ whole genome shotgun (WGS) entry which is preliminary data.</text>
</comment>
<reference evidence="2 3" key="1">
    <citation type="submission" date="2019-01" db="EMBL/GenBank/DDBJ databases">
        <title>Spirosoma flava sp. nov., a propanil-degrading bacterium isolated from herbicide-contaminated soil.</title>
        <authorList>
            <person name="Zhang L."/>
            <person name="Jiang J.-D."/>
        </authorList>
    </citation>
    <scope>NUCLEOTIDE SEQUENCE [LARGE SCALE GENOMIC DNA]</scope>
    <source>
        <strain evidence="2 3">TY50</strain>
    </source>
</reference>
<dbReference type="Proteomes" id="UP000290407">
    <property type="component" value="Unassembled WGS sequence"/>
</dbReference>
<dbReference type="AlphaFoldDB" id="A0A4Q2UV73"/>
<evidence type="ECO:0000313" key="3">
    <source>
        <dbReference type="Proteomes" id="UP000290407"/>
    </source>
</evidence>
<dbReference type="RefSeq" id="WP_129600740.1">
    <property type="nucleotide sequence ID" value="NZ_SBLB01000001.1"/>
</dbReference>
<evidence type="ECO:0008006" key="4">
    <source>
        <dbReference type="Google" id="ProtNLM"/>
    </source>
</evidence>
<gene>
    <name evidence="2" type="ORF">EQG79_06450</name>
</gene>
<sequence length="150" mass="16354">MRLIHLIWIGALLTTAACQQAQKSDDHADHAQSSETAAAGPVAKKEQEILAVHDSLMAEMSDLMRLKKAVSAKAAAPAANGQGTEISRRLGEADDAMMTWMNQYNGDTLGKLDQTKALDYLSDQQNKVNQVRDQMRRSMADANAFLGKQP</sequence>
<dbReference type="PROSITE" id="PS51257">
    <property type="entry name" value="PROKAR_LIPOPROTEIN"/>
    <property type="match status" value="1"/>
</dbReference>
<feature type="region of interest" description="Disordered" evidence="1">
    <location>
        <begin position="24"/>
        <end position="43"/>
    </location>
</feature>
<protein>
    <recommendedName>
        <fullName evidence="4">Viral A-type inclusion protein</fullName>
    </recommendedName>
</protein>
<evidence type="ECO:0000256" key="1">
    <source>
        <dbReference type="SAM" id="MobiDB-lite"/>
    </source>
</evidence>
<dbReference type="EMBL" id="SBLB01000001">
    <property type="protein sequence ID" value="RYC71765.1"/>
    <property type="molecule type" value="Genomic_DNA"/>
</dbReference>